<dbReference type="GO" id="GO:0004467">
    <property type="term" value="F:long-chain fatty acid-CoA ligase activity"/>
    <property type="evidence" value="ECO:0007669"/>
    <property type="project" value="TreeGrafter"/>
</dbReference>
<dbReference type="Gene3D" id="3.40.50.12780">
    <property type="entry name" value="N-terminal domain of ligase-like"/>
    <property type="match status" value="1"/>
</dbReference>
<dbReference type="InterPro" id="IPR020845">
    <property type="entry name" value="AMP-binding_CS"/>
</dbReference>
<organism evidence="4 5">
    <name type="scientific">Sphaerosporella brunnea</name>
    <dbReference type="NCBI Taxonomy" id="1250544"/>
    <lineage>
        <taxon>Eukaryota</taxon>
        <taxon>Fungi</taxon>
        <taxon>Dikarya</taxon>
        <taxon>Ascomycota</taxon>
        <taxon>Pezizomycotina</taxon>
        <taxon>Pezizomycetes</taxon>
        <taxon>Pezizales</taxon>
        <taxon>Pyronemataceae</taxon>
        <taxon>Sphaerosporella</taxon>
    </lineage>
</organism>
<dbReference type="AlphaFoldDB" id="A0A5J5F8T4"/>
<sequence length="708" mass="77626">MVQYSPDPILAAVAKNSGLPPAGTPHGVIVPGSQQPGYTPIYRSQKVGTTGPLPKTLDPSITTMHEAFEAACELFPKYPDNKCLGWREQDKKTRKWGPYQWMDYKTVQQRRLDLGAGIVQVHEELGLGLGKFPVGLWAQNRPEWQITDLACMSQSLFSVSIYDTLGPDTAVYIINHAELTCVVASLQHIPTLLSIAPQCPGLKMIISMDALENGDLPGHSKRDLLTAWAAEKGVNLYSLDQVEAIGAKSGRGPNPPSPDDAITINYTSGTTGFPKGVLLSHMNCVAAASCAMSSNMYQTCYDVCISYLPLAHIYARVCENTTFWGGGAIGYFHGNIAELMDDIKTLRPTTFISVPRLYNRIFNAINEATVEQSGIKGALSRHALSSKMANMKTTGSNRHALYDSIWSNKVKAAIGFDRCRAMVSGSAPISPDVIQTLRCVFSNNFIEGYGMTETYAVALGQLTGDNTAGNCGPPSMAVECRLRDVPEMGYTSQDKPHPRGELLVRGNTVFKSYYKQPDVTASVFDADGWFATGDICSVDELGRFSIVDRVKNLLKLAQGEYVSPEKVENNYLANFPVLAQALIHGDSFQTYLVGIFGVDRAHFAGFAGKVLKMHIDPADTKTLEKACANKAVRVAVLKEMDKVAKRTKLQGFERVRNVHLCIDPFTIENDLLTPTLKMKRAPAIKLYKEILDGLYEETNRESPEKAKL</sequence>
<name>A0A5J5F8T4_9PEZI</name>
<dbReference type="EMBL" id="VXIS01000016">
    <property type="protein sequence ID" value="KAA8913327.1"/>
    <property type="molecule type" value="Genomic_DNA"/>
</dbReference>
<evidence type="ECO:0000256" key="1">
    <source>
        <dbReference type="ARBA" id="ARBA00022741"/>
    </source>
</evidence>
<dbReference type="InterPro" id="IPR000873">
    <property type="entry name" value="AMP-dep_synth/lig_dom"/>
</dbReference>
<reference evidence="4 5" key="1">
    <citation type="submission" date="2019-09" db="EMBL/GenBank/DDBJ databases">
        <title>Draft genome of the ectomycorrhizal ascomycete Sphaerosporella brunnea.</title>
        <authorList>
            <consortium name="DOE Joint Genome Institute"/>
            <person name="Benucci G.M."/>
            <person name="Marozzi G."/>
            <person name="Antonielli L."/>
            <person name="Sanchez S."/>
            <person name="Marco P."/>
            <person name="Wang X."/>
            <person name="Falini L.B."/>
            <person name="Barry K."/>
            <person name="Haridas S."/>
            <person name="Lipzen A."/>
            <person name="Labutti K."/>
            <person name="Grigoriev I.V."/>
            <person name="Murat C."/>
            <person name="Martin F."/>
            <person name="Albertini E."/>
            <person name="Donnini D."/>
            <person name="Bonito G."/>
        </authorList>
    </citation>
    <scope>NUCLEOTIDE SEQUENCE [LARGE SCALE GENOMIC DNA]</scope>
    <source>
        <strain evidence="4 5">Sb_GMNB300</strain>
    </source>
</reference>
<dbReference type="GO" id="GO:0016020">
    <property type="term" value="C:membrane"/>
    <property type="evidence" value="ECO:0007669"/>
    <property type="project" value="TreeGrafter"/>
</dbReference>
<evidence type="ECO:0000256" key="2">
    <source>
        <dbReference type="ARBA" id="ARBA00022840"/>
    </source>
</evidence>
<dbReference type="PANTHER" id="PTHR43272:SF33">
    <property type="entry name" value="AMP-BINDING DOMAIN-CONTAINING PROTEIN-RELATED"/>
    <property type="match status" value="1"/>
</dbReference>
<gene>
    <name evidence="4" type="ORF">FN846DRAFT_772348</name>
</gene>
<comment type="caution">
    <text evidence="4">The sequence shown here is derived from an EMBL/GenBank/DDBJ whole genome shotgun (WGS) entry which is preliminary data.</text>
</comment>
<dbReference type="GO" id="GO:0005783">
    <property type="term" value="C:endoplasmic reticulum"/>
    <property type="evidence" value="ECO:0007669"/>
    <property type="project" value="TreeGrafter"/>
</dbReference>
<dbReference type="FunCoup" id="A0A5J5F8T4">
    <property type="interactions" value="293"/>
</dbReference>
<dbReference type="PANTHER" id="PTHR43272">
    <property type="entry name" value="LONG-CHAIN-FATTY-ACID--COA LIGASE"/>
    <property type="match status" value="1"/>
</dbReference>
<dbReference type="GO" id="GO:0005524">
    <property type="term" value="F:ATP binding"/>
    <property type="evidence" value="ECO:0007669"/>
    <property type="project" value="UniProtKB-KW"/>
</dbReference>
<dbReference type="SUPFAM" id="SSF56801">
    <property type="entry name" value="Acetyl-CoA synthetase-like"/>
    <property type="match status" value="1"/>
</dbReference>
<proteinExistence type="predicted"/>
<dbReference type="InterPro" id="IPR042099">
    <property type="entry name" value="ANL_N_sf"/>
</dbReference>
<dbReference type="Proteomes" id="UP000326924">
    <property type="component" value="Unassembled WGS sequence"/>
</dbReference>
<keyword evidence="5" id="KW-1185">Reference proteome</keyword>
<evidence type="ECO:0000259" key="3">
    <source>
        <dbReference type="Pfam" id="PF00501"/>
    </source>
</evidence>
<dbReference type="Pfam" id="PF00501">
    <property type="entry name" value="AMP-binding"/>
    <property type="match status" value="1"/>
</dbReference>
<accession>A0A5J5F8T4</accession>
<dbReference type="PROSITE" id="PS00455">
    <property type="entry name" value="AMP_BINDING"/>
    <property type="match status" value="1"/>
</dbReference>
<dbReference type="InParanoid" id="A0A5J5F8T4"/>
<feature type="domain" description="AMP-dependent synthetase/ligase" evidence="3">
    <location>
        <begin position="95"/>
        <end position="514"/>
    </location>
</feature>
<protein>
    <recommendedName>
        <fullName evidence="3">AMP-dependent synthetase/ligase domain-containing protein</fullName>
    </recommendedName>
</protein>
<keyword evidence="2" id="KW-0067">ATP-binding</keyword>
<keyword evidence="1" id="KW-0547">Nucleotide-binding</keyword>
<dbReference type="OrthoDB" id="1700726at2759"/>
<evidence type="ECO:0000313" key="5">
    <source>
        <dbReference type="Proteomes" id="UP000326924"/>
    </source>
</evidence>
<evidence type="ECO:0000313" key="4">
    <source>
        <dbReference type="EMBL" id="KAA8913327.1"/>
    </source>
</evidence>